<dbReference type="Proteomes" id="UP001153709">
    <property type="component" value="Chromosome 4"/>
</dbReference>
<dbReference type="PANTHER" id="PTHR47027">
    <property type="entry name" value="REVERSE TRANSCRIPTASE DOMAIN-CONTAINING PROTEIN"/>
    <property type="match status" value="1"/>
</dbReference>
<accession>A0A9N9XEK8</accession>
<name>A0A9N9XEK8_DIABA</name>
<feature type="domain" description="Reverse transcriptase" evidence="1">
    <location>
        <begin position="1"/>
        <end position="107"/>
    </location>
</feature>
<feature type="non-terminal residue" evidence="2">
    <location>
        <position position="110"/>
    </location>
</feature>
<proteinExistence type="predicted"/>
<evidence type="ECO:0000259" key="1">
    <source>
        <dbReference type="Pfam" id="PF00078"/>
    </source>
</evidence>
<dbReference type="Gene3D" id="3.30.70.270">
    <property type="match status" value="1"/>
</dbReference>
<dbReference type="SUPFAM" id="SSF56672">
    <property type="entry name" value="DNA/RNA polymerases"/>
    <property type="match status" value="1"/>
</dbReference>
<dbReference type="InterPro" id="IPR000477">
    <property type="entry name" value="RT_dom"/>
</dbReference>
<organism evidence="2 3">
    <name type="scientific">Diabrotica balteata</name>
    <name type="common">Banded cucumber beetle</name>
    <dbReference type="NCBI Taxonomy" id="107213"/>
    <lineage>
        <taxon>Eukaryota</taxon>
        <taxon>Metazoa</taxon>
        <taxon>Ecdysozoa</taxon>
        <taxon>Arthropoda</taxon>
        <taxon>Hexapoda</taxon>
        <taxon>Insecta</taxon>
        <taxon>Pterygota</taxon>
        <taxon>Neoptera</taxon>
        <taxon>Endopterygota</taxon>
        <taxon>Coleoptera</taxon>
        <taxon>Polyphaga</taxon>
        <taxon>Cucujiformia</taxon>
        <taxon>Chrysomeloidea</taxon>
        <taxon>Chrysomelidae</taxon>
        <taxon>Galerucinae</taxon>
        <taxon>Diabroticina</taxon>
        <taxon>Diabroticites</taxon>
        <taxon>Diabrotica</taxon>
    </lineage>
</organism>
<evidence type="ECO:0000313" key="3">
    <source>
        <dbReference type="Proteomes" id="UP001153709"/>
    </source>
</evidence>
<dbReference type="AlphaFoldDB" id="A0A9N9XEK8"/>
<evidence type="ECO:0000313" key="2">
    <source>
        <dbReference type="EMBL" id="CAG9832973.1"/>
    </source>
</evidence>
<dbReference type="InterPro" id="IPR043502">
    <property type="entry name" value="DNA/RNA_pol_sf"/>
</dbReference>
<gene>
    <name evidence="2" type="ORF">DIABBA_LOCUS6409</name>
</gene>
<sequence length="110" mass="12515">MSPLLFNMYSEAIFEEALLSQSEGIIINGRSINNIRYVDDTVVMASSAEQLQLLLNKTNSFCKKYGLKMNIKKTKYMIIAKKTNIPTNIHLGNVPIEKFDTYKYLGTCIL</sequence>
<dbReference type="EMBL" id="OU898279">
    <property type="protein sequence ID" value="CAG9832973.1"/>
    <property type="molecule type" value="Genomic_DNA"/>
</dbReference>
<dbReference type="OrthoDB" id="6631388at2759"/>
<dbReference type="GO" id="GO:0071897">
    <property type="term" value="P:DNA biosynthetic process"/>
    <property type="evidence" value="ECO:0007669"/>
    <property type="project" value="UniProtKB-ARBA"/>
</dbReference>
<dbReference type="Pfam" id="PF00078">
    <property type="entry name" value="RVT_1"/>
    <property type="match status" value="1"/>
</dbReference>
<protein>
    <recommendedName>
        <fullName evidence="1">Reverse transcriptase domain-containing protein</fullName>
    </recommendedName>
</protein>
<reference evidence="2" key="1">
    <citation type="submission" date="2022-01" db="EMBL/GenBank/DDBJ databases">
        <authorList>
            <person name="King R."/>
        </authorList>
    </citation>
    <scope>NUCLEOTIDE SEQUENCE</scope>
</reference>
<dbReference type="InterPro" id="IPR043128">
    <property type="entry name" value="Rev_trsase/Diguanyl_cyclase"/>
</dbReference>
<keyword evidence="3" id="KW-1185">Reference proteome</keyword>
<dbReference type="PANTHER" id="PTHR47027:SF8">
    <property type="entry name" value="RIBONUCLEASE H"/>
    <property type="match status" value="1"/>
</dbReference>